<dbReference type="InterPro" id="IPR046947">
    <property type="entry name" value="LytR-like"/>
</dbReference>
<dbReference type="EMBL" id="CP096649">
    <property type="protein sequence ID" value="UQK58799.1"/>
    <property type="molecule type" value="Genomic_DNA"/>
</dbReference>
<proteinExistence type="predicted"/>
<dbReference type="SMART" id="SM00850">
    <property type="entry name" value="LytTR"/>
    <property type="match status" value="1"/>
</dbReference>
<gene>
    <name evidence="2" type="ORF">M1R53_06065</name>
</gene>
<dbReference type="KEGG" id="fms:M1R53_06065"/>
<feature type="domain" description="HTH LytTR-type" evidence="1">
    <location>
        <begin position="41"/>
        <end position="144"/>
    </location>
</feature>
<organism evidence="2 3">
    <name type="scientific">Fenollaria massiliensis</name>
    <dbReference type="NCBI Taxonomy" id="938288"/>
    <lineage>
        <taxon>Bacteria</taxon>
        <taxon>Bacillati</taxon>
        <taxon>Bacillota</taxon>
        <taxon>Clostridia</taxon>
        <taxon>Eubacteriales</taxon>
        <taxon>Fenollaria</taxon>
    </lineage>
</organism>
<name>A0A9E7DIT7_9FIRM</name>
<accession>A0A9E7DIT7</accession>
<protein>
    <submittedName>
        <fullName evidence="2">LytTR family transcriptional regulator</fullName>
    </submittedName>
</protein>
<dbReference type="Proteomes" id="UP000831151">
    <property type="component" value="Chromosome"/>
</dbReference>
<dbReference type="Pfam" id="PF04397">
    <property type="entry name" value="LytTR"/>
    <property type="match status" value="1"/>
</dbReference>
<dbReference type="GO" id="GO:0000156">
    <property type="term" value="F:phosphorelay response regulator activity"/>
    <property type="evidence" value="ECO:0007669"/>
    <property type="project" value="InterPro"/>
</dbReference>
<sequence length="144" mass="16599">MKVNIELSNEYKEPEILIRTDKVTDEVKRLVALLDSASKPIIVKKDDGKIIIKPEEIYLLRVEAEGLAIYLESDRYLSKDSLKSFEERLPKNFIRISKQVIINAEKLKRVEAGFSGNFTVFLGNSLKDYVTRNYITDLKNYLGI</sequence>
<dbReference type="InterPro" id="IPR007492">
    <property type="entry name" value="LytTR_DNA-bd_dom"/>
</dbReference>
<dbReference type="PROSITE" id="PS50930">
    <property type="entry name" value="HTH_LYTTR"/>
    <property type="match status" value="1"/>
</dbReference>
<dbReference type="PANTHER" id="PTHR37299:SF1">
    <property type="entry name" value="STAGE 0 SPORULATION PROTEIN A HOMOLOG"/>
    <property type="match status" value="1"/>
</dbReference>
<dbReference type="RefSeq" id="WP_249242362.1">
    <property type="nucleotide sequence ID" value="NZ_CP096649.1"/>
</dbReference>
<reference evidence="2" key="1">
    <citation type="submission" date="2022-04" db="EMBL/GenBank/DDBJ databases">
        <title>Complete genome sequences of Ezakiella coagulans and Fenollaria massiliensis.</title>
        <authorList>
            <person name="France M.T."/>
            <person name="Clifford J."/>
            <person name="Narina S."/>
            <person name="Rutt L."/>
            <person name="Ravel J."/>
        </authorList>
    </citation>
    <scope>NUCLEOTIDE SEQUENCE</scope>
    <source>
        <strain evidence="2">C0061C2</strain>
    </source>
</reference>
<dbReference type="Gene3D" id="2.40.50.1020">
    <property type="entry name" value="LytTr DNA-binding domain"/>
    <property type="match status" value="1"/>
</dbReference>
<evidence type="ECO:0000259" key="1">
    <source>
        <dbReference type="PROSITE" id="PS50930"/>
    </source>
</evidence>
<keyword evidence="3" id="KW-1185">Reference proteome</keyword>
<dbReference type="AlphaFoldDB" id="A0A9E7DIT7"/>
<evidence type="ECO:0000313" key="3">
    <source>
        <dbReference type="Proteomes" id="UP000831151"/>
    </source>
</evidence>
<dbReference type="PANTHER" id="PTHR37299">
    <property type="entry name" value="TRANSCRIPTIONAL REGULATOR-RELATED"/>
    <property type="match status" value="1"/>
</dbReference>
<dbReference type="GO" id="GO:0003677">
    <property type="term" value="F:DNA binding"/>
    <property type="evidence" value="ECO:0007669"/>
    <property type="project" value="InterPro"/>
</dbReference>
<evidence type="ECO:0000313" key="2">
    <source>
        <dbReference type="EMBL" id="UQK58799.1"/>
    </source>
</evidence>